<evidence type="ECO:0000313" key="10">
    <source>
        <dbReference type="Proteomes" id="UP000502823"/>
    </source>
</evidence>
<proteinExistence type="inferred from homology"/>
<dbReference type="FunCoup" id="A0A6L2PF81">
    <property type="interactions" value="629"/>
</dbReference>
<comment type="subcellular location">
    <subcellularLocation>
        <location evidence="2">Cytoplasm</location>
    </subcellularLocation>
    <subcellularLocation>
        <location evidence="1">Nucleus</location>
    </subcellularLocation>
</comment>
<dbReference type="EMBL" id="BLKM01004375">
    <property type="protein sequence ID" value="GFG31193.1"/>
    <property type="molecule type" value="Genomic_DNA"/>
</dbReference>
<name>A0A6L2PF81_COPFO</name>
<dbReference type="InterPro" id="IPR039805">
    <property type="entry name" value="CUE_CUED2"/>
</dbReference>
<dbReference type="GO" id="GO:0005737">
    <property type="term" value="C:cytoplasm"/>
    <property type="evidence" value="ECO:0007669"/>
    <property type="project" value="UniProtKB-SubCell"/>
</dbReference>
<keyword evidence="8" id="KW-0732">Signal</keyword>
<dbReference type="CDD" id="cd14367">
    <property type="entry name" value="CUE_CUED2"/>
    <property type="match status" value="1"/>
</dbReference>
<sequence length="314" mass="35231">MVGRPIYALFNGVIAAVAQLVEALRYKPARRGFDSRWCQCPVGRTMALGSTQPLTEMSTRNISWGFVLMYNNAYTNVRARWMMMRQLTPSMKRTRICQRSLSRYESEVGRKRMNRSTIAEQEALVKESLFKFVRKHIPSAQLSSIDEIVLSYVVSILEDLGTETSVEEAFDVEGFCEMMAAYFPEFSTIHHAAVCQWMFELEATLSQKKGNGEWRSTAYIVAQNLCSSGDIPNKRTHQLSENSDGSSDSSGEYFSNHEVHLLQEMFPGACSIEVRHCLTIADGDVARAAQLVLHRQEVGQSLSSNATVLQVSGS</sequence>
<protein>
    <recommendedName>
        <fullName evidence="11">CUE domain-containing protein</fullName>
    </recommendedName>
</protein>
<keyword evidence="6" id="KW-0539">Nucleus</keyword>
<feature type="compositionally biased region" description="Low complexity" evidence="7">
    <location>
        <begin position="240"/>
        <end position="251"/>
    </location>
</feature>
<dbReference type="PANTHER" id="PTHR12493">
    <property type="entry name" value="CUE DOMAIN CONTAINING 2"/>
    <property type="match status" value="1"/>
</dbReference>
<reference evidence="10" key="1">
    <citation type="submission" date="2020-01" db="EMBL/GenBank/DDBJ databases">
        <title>Draft genome sequence of the Termite Coptotermes fromosanus.</title>
        <authorList>
            <person name="Itakura S."/>
            <person name="Yosikawa Y."/>
            <person name="Umezawa K."/>
        </authorList>
    </citation>
    <scope>NUCLEOTIDE SEQUENCE [LARGE SCALE GENOMIC DNA]</scope>
</reference>
<keyword evidence="10" id="KW-1185">Reference proteome</keyword>
<feature type="region of interest" description="Disordered" evidence="7">
    <location>
        <begin position="232"/>
        <end position="251"/>
    </location>
</feature>
<comment type="similarity">
    <text evidence="3">Belongs to the CUEDC2 family.</text>
</comment>
<feature type="chain" id="PRO_5026944906" description="CUE domain-containing protein" evidence="8">
    <location>
        <begin position="24"/>
        <end position="314"/>
    </location>
</feature>
<dbReference type="Proteomes" id="UP000502823">
    <property type="component" value="Unassembled WGS sequence"/>
</dbReference>
<evidence type="ECO:0000256" key="3">
    <source>
        <dbReference type="ARBA" id="ARBA00006106"/>
    </source>
</evidence>
<feature type="non-terminal residue" evidence="9">
    <location>
        <position position="314"/>
    </location>
</feature>
<evidence type="ECO:0000313" key="9">
    <source>
        <dbReference type="EMBL" id="GFG31193.1"/>
    </source>
</evidence>
<dbReference type="OrthoDB" id="10060331at2759"/>
<dbReference type="AlphaFoldDB" id="A0A6L2PF81"/>
<dbReference type="GO" id="GO:0005634">
    <property type="term" value="C:nucleus"/>
    <property type="evidence" value="ECO:0007669"/>
    <property type="project" value="UniProtKB-SubCell"/>
</dbReference>
<feature type="signal peptide" evidence="8">
    <location>
        <begin position="1"/>
        <end position="23"/>
    </location>
</feature>
<evidence type="ECO:0000256" key="1">
    <source>
        <dbReference type="ARBA" id="ARBA00004123"/>
    </source>
</evidence>
<dbReference type="PANTHER" id="PTHR12493:SF0">
    <property type="entry name" value="CUE DOMAIN-CONTAINING PROTEIN 2"/>
    <property type="match status" value="1"/>
</dbReference>
<keyword evidence="5" id="KW-0833">Ubl conjugation pathway</keyword>
<keyword evidence="4" id="KW-0963">Cytoplasm</keyword>
<evidence type="ECO:0000256" key="7">
    <source>
        <dbReference type="SAM" id="MobiDB-lite"/>
    </source>
</evidence>
<evidence type="ECO:0008006" key="11">
    <source>
        <dbReference type="Google" id="ProtNLM"/>
    </source>
</evidence>
<accession>A0A6L2PF81</accession>
<evidence type="ECO:0000256" key="5">
    <source>
        <dbReference type="ARBA" id="ARBA00022786"/>
    </source>
</evidence>
<evidence type="ECO:0000256" key="4">
    <source>
        <dbReference type="ARBA" id="ARBA00022490"/>
    </source>
</evidence>
<gene>
    <name evidence="9" type="ORF">Cfor_07614</name>
</gene>
<evidence type="ECO:0000256" key="2">
    <source>
        <dbReference type="ARBA" id="ARBA00004496"/>
    </source>
</evidence>
<evidence type="ECO:0000256" key="8">
    <source>
        <dbReference type="SAM" id="SignalP"/>
    </source>
</evidence>
<organism evidence="9 10">
    <name type="scientific">Coptotermes formosanus</name>
    <name type="common">Formosan subterranean termite</name>
    <dbReference type="NCBI Taxonomy" id="36987"/>
    <lineage>
        <taxon>Eukaryota</taxon>
        <taxon>Metazoa</taxon>
        <taxon>Ecdysozoa</taxon>
        <taxon>Arthropoda</taxon>
        <taxon>Hexapoda</taxon>
        <taxon>Insecta</taxon>
        <taxon>Pterygota</taxon>
        <taxon>Neoptera</taxon>
        <taxon>Polyneoptera</taxon>
        <taxon>Dictyoptera</taxon>
        <taxon>Blattodea</taxon>
        <taxon>Blattoidea</taxon>
        <taxon>Termitoidae</taxon>
        <taxon>Rhinotermitidae</taxon>
        <taxon>Coptotermes</taxon>
    </lineage>
</organism>
<dbReference type="InParanoid" id="A0A6L2PF81"/>
<evidence type="ECO:0000256" key="6">
    <source>
        <dbReference type="ARBA" id="ARBA00023242"/>
    </source>
</evidence>
<comment type="caution">
    <text evidence="9">The sequence shown here is derived from an EMBL/GenBank/DDBJ whole genome shotgun (WGS) entry which is preliminary data.</text>
</comment>